<evidence type="ECO:0000256" key="11">
    <source>
        <dbReference type="ARBA" id="ARBA00048721"/>
    </source>
</evidence>
<accession>Q7MS87</accession>
<gene>
    <name evidence="12" type="primary">rsfS</name>
    <name evidence="14" type="ordered locus">WS0670</name>
</gene>
<evidence type="ECO:0000256" key="4">
    <source>
        <dbReference type="ARBA" id="ARBA00010574"/>
    </source>
</evidence>
<dbReference type="InterPro" id="IPR014729">
    <property type="entry name" value="Rossmann-like_a/b/a_fold"/>
</dbReference>
<dbReference type="UniPathway" id="UPA00253">
    <property type="reaction ID" value="UER00332"/>
</dbReference>
<dbReference type="Pfam" id="PF02410">
    <property type="entry name" value="RsfS"/>
    <property type="match status" value="1"/>
</dbReference>
<comment type="function">
    <text evidence="12">Functions as a ribosomal silencing factor. Interacts with ribosomal protein uL14 (rplN), blocking formation of intersubunit bridge B8. Prevents association of the 30S and 50S ribosomal subunits and the formation of functional ribosomes, thus repressing translation.</text>
</comment>
<dbReference type="InterPro" id="IPR004821">
    <property type="entry name" value="Cyt_trans-like"/>
</dbReference>
<proteinExistence type="inferred from homology"/>
<dbReference type="GO" id="GO:0004515">
    <property type="term" value="F:nicotinate-nucleotide adenylyltransferase activity"/>
    <property type="evidence" value="ECO:0007669"/>
    <property type="project" value="UniProtKB-EC"/>
</dbReference>
<reference evidence="14 15" key="1">
    <citation type="journal article" date="2003" name="Proc. Natl. Acad. Sci. U.S.A.">
        <title>Complete genome sequence and analysis of Wolinella succinogenes.</title>
        <authorList>
            <person name="Baar C."/>
            <person name="Eppinger M."/>
            <person name="Raddatz G."/>
            <person name="Simon JM."/>
            <person name="Lanz C."/>
            <person name="Klimmek O."/>
            <person name="Nandakumar R."/>
            <person name="Gross R."/>
            <person name="Rosinus A."/>
            <person name="Keller H."/>
            <person name="Jagtap P."/>
            <person name="Linke B."/>
            <person name="Meyer F."/>
            <person name="Lederer H."/>
            <person name="Schuster S.C."/>
        </authorList>
    </citation>
    <scope>NUCLEOTIDE SEQUENCE [LARGE SCALE GENOMIC DNA]</scope>
    <source>
        <strain evidence="15">ATCC 29543 / DSM 1740 / CCUG 13145 / JCM 31913 / LMG 7466 / NCTC 11488 / FDC 602W</strain>
    </source>
</reference>
<name>Q7MS87_WOLSU</name>
<dbReference type="eggNOG" id="COG1057">
    <property type="taxonomic scope" value="Bacteria"/>
</dbReference>
<keyword evidence="10" id="KW-0520">NAD</keyword>
<dbReference type="CDD" id="cd02165">
    <property type="entry name" value="NMNAT"/>
    <property type="match status" value="1"/>
</dbReference>
<dbReference type="InterPro" id="IPR004394">
    <property type="entry name" value="Iojap/RsfS/C7orf30"/>
</dbReference>
<dbReference type="PANTHER" id="PTHR39321">
    <property type="entry name" value="NICOTINATE-NUCLEOTIDE ADENYLYLTRANSFERASE-RELATED"/>
    <property type="match status" value="1"/>
</dbReference>
<dbReference type="HOGENOM" id="CLU_069765_0_0_7"/>
<dbReference type="Gene3D" id="3.30.460.10">
    <property type="entry name" value="Beta Polymerase, domain 2"/>
    <property type="match status" value="1"/>
</dbReference>
<dbReference type="eggNOG" id="COG0799">
    <property type="taxonomic scope" value="Bacteria"/>
</dbReference>
<evidence type="ECO:0000256" key="10">
    <source>
        <dbReference type="ARBA" id="ARBA00023027"/>
    </source>
</evidence>
<dbReference type="GO" id="GO:0090071">
    <property type="term" value="P:negative regulation of ribosome biogenesis"/>
    <property type="evidence" value="ECO:0007669"/>
    <property type="project" value="UniProtKB-UniRule"/>
</dbReference>
<keyword evidence="12" id="KW-0678">Repressor</keyword>
<keyword evidence="5" id="KW-0662">Pyridine nucleotide biosynthesis</keyword>
<evidence type="ECO:0000256" key="7">
    <source>
        <dbReference type="ARBA" id="ARBA00022695"/>
    </source>
</evidence>
<dbReference type="SUPFAM" id="SSF52374">
    <property type="entry name" value="Nucleotidylyl transferase"/>
    <property type="match status" value="1"/>
</dbReference>
<evidence type="ECO:0000256" key="6">
    <source>
        <dbReference type="ARBA" id="ARBA00022679"/>
    </source>
</evidence>
<dbReference type="GO" id="GO:0009435">
    <property type="term" value="P:NAD+ biosynthetic process"/>
    <property type="evidence" value="ECO:0007669"/>
    <property type="project" value="UniProtKB-UniPathway"/>
</dbReference>
<feature type="domain" description="Cytidyltransferase-like" evidence="13">
    <location>
        <begin position="3"/>
        <end position="122"/>
    </location>
</feature>
<evidence type="ECO:0000256" key="1">
    <source>
        <dbReference type="ARBA" id="ARBA00002324"/>
    </source>
</evidence>
<protein>
    <recommendedName>
        <fullName evidence="12">Ribosomal silencing factor RsfS</fullName>
    </recommendedName>
</protein>
<dbReference type="InterPro" id="IPR043519">
    <property type="entry name" value="NT_sf"/>
</dbReference>
<dbReference type="Pfam" id="PF01467">
    <property type="entry name" value="CTP_transf_like"/>
    <property type="match status" value="1"/>
</dbReference>
<keyword evidence="8" id="KW-0547">Nucleotide-binding</keyword>
<keyword evidence="6" id="KW-0808">Transferase</keyword>
<comment type="similarity">
    <text evidence="3">Belongs to the NadD family.</text>
</comment>
<evidence type="ECO:0000256" key="12">
    <source>
        <dbReference type="HAMAP-Rule" id="MF_01477"/>
    </source>
</evidence>
<evidence type="ECO:0000256" key="8">
    <source>
        <dbReference type="ARBA" id="ARBA00022741"/>
    </source>
</evidence>
<dbReference type="AlphaFoldDB" id="Q7MS87"/>
<dbReference type="Gene3D" id="3.40.50.620">
    <property type="entry name" value="HUPs"/>
    <property type="match status" value="1"/>
</dbReference>
<comment type="subunit">
    <text evidence="12">Interacts with ribosomal protein uL14 (rplN).</text>
</comment>
<dbReference type="InterPro" id="IPR005248">
    <property type="entry name" value="NadD/NMNAT"/>
</dbReference>
<dbReference type="GO" id="GO:0005524">
    <property type="term" value="F:ATP binding"/>
    <property type="evidence" value="ECO:0007669"/>
    <property type="project" value="UniProtKB-KW"/>
</dbReference>
<comment type="function">
    <text evidence="1">Catalyzes the reversible adenylation of nicotinate mononucleotide (NaMN) to nicotinic acid adenine dinucleotide (NaAD).</text>
</comment>
<dbReference type="HAMAP" id="MF_01477">
    <property type="entry name" value="Iojap_RsfS"/>
    <property type="match status" value="1"/>
</dbReference>
<evidence type="ECO:0000256" key="9">
    <source>
        <dbReference type="ARBA" id="ARBA00022840"/>
    </source>
</evidence>
<dbReference type="EMBL" id="BX571658">
    <property type="protein sequence ID" value="CAE09798.1"/>
    <property type="molecule type" value="Genomic_DNA"/>
</dbReference>
<evidence type="ECO:0000256" key="3">
    <source>
        <dbReference type="ARBA" id="ARBA00009014"/>
    </source>
</evidence>
<dbReference type="PANTHER" id="PTHR39321:SF3">
    <property type="entry name" value="PHOSPHOPANTETHEINE ADENYLYLTRANSFERASE"/>
    <property type="match status" value="1"/>
</dbReference>
<evidence type="ECO:0000256" key="5">
    <source>
        <dbReference type="ARBA" id="ARBA00022642"/>
    </source>
</evidence>
<dbReference type="GO" id="GO:0017148">
    <property type="term" value="P:negative regulation of translation"/>
    <property type="evidence" value="ECO:0007669"/>
    <property type="project" value="UniProtKB-UniRule"/>
</dbReference>
<keyword evidence="12" id="KW-0810">Translation regulation</keyword>
<evidence type="ECO:0000259" key="13">
    <source>
        <dbReference type="Pfam" id="PF01467"/>
    </source>
</evidence>
<comment type="pathway">
    <text evidence="2">Cofactor biosynthesis; NAD(+) biosynthesis; deamido-NAD(+) from nicotinate D-ribonucleotide: step 1/1.</text>
</comment>
<sequence length="260" mass="30063">MVPAFINPFKKGTLFPASLRLEWMRRLTKHHPEVAVIDFEIQKGCPTPTIETIRHLKEHYTPQNLYLIIGSDQLPDLPKWHSIEELKKQVEFVIITREERAIPPNFRVIELNNPSSSTKIRTKDEEDSIPESIKGEVLSFMKNHKESLLRKERAQEIVEILDSKKAENIELFDLSGSDYLVDYVVIATALADKHAASLLDTLKTELKPKGETFYATEESDNWIVTDLGDIMIHLFTENHRKKFNLEEFLAGLKKEKNRSL</sequence>
<dbReference type="Proteomes" id="UP000000422">
    <property type="component" value="Chromosome"/>
</dbReference>
<dbReference type="GO" id="GO:0005737">
    <property type="term" value="C:cytoplasm"/>
    <property type="evidence" value="ECO:0007669"/>
    <property type="project" value="UniProtKB-SubCell"/>
</dbReference>
<dbReference type="GO" id="GO:0042256">
    <property type="term" value="P:cytosolic ribosome assembly"/>
    <property type="evidence" value="ECO:0007669"/>
    <property type="project" value="UniProtKB-UniRule"/>
</dbReference>
<dbReference type="NCBIfam" id="TIGR00090">
    <property type="entry name" value="rsfS_iojap_ybeB"/>
    <property type="match status" value="1"/>
</dbReference>
<keyword evidence="15" id="KW-1185">Reference proteome</keyword>
<organism evidence="15">
    <name type="scientific">Wolinella succinogenes (strain ATCC 29543 / DSM 1740 / CCUG 13145 / JCM 31913 / LMG 7466 / NCTC 11488 / FDC 602W)</name>
    <name type="common">Vibrio succinogenes</name>
    <dbReference type="NCBI Taxonomy" id="273121"/>
    <lineage>
        <taxon>Bacteria</taxon>
        <taxon>Pseudomonadati</taxon>
        <taxon>Campylobacterota</taxon>
        <taxon>Epsilonproteobacteria</taxon>
        <taxon>Campylobacterales</taxon>
        <taxon>Helicobacteraceae</taxon>
        <taxon>Wolinella</taxon>
    </lineage>
</organism>
<evidence type="ECO:0000313" key="14">
    <source>
        <dbReference type="EMBL" id="CAE09798.1"/>
    </source>
</evidence>
<comment type="catalytic activity">
    <reaction evidence="11">
        <text>nicotinate beta-D-ribonucleotide + ATP + H(+) = deamido-NAD(+) + diphosphate</text>
        <dbReference type="Rhea" id="RHEA:22860"/>
        <dbReference type="ChEBI" id="CHEBI:15378"/>
        <dbReference type="ChEBI" id="CHEBI:30616"/>
        <dbReference type="ChEBI" id="CHEBI:33019"/>
        <dbReference type="ChEBI" id="CHEBI:57502"/>
        <dbReference type="ChEBI" id="CHEBI:58437"/>
        <dbReference type="EC" id="2.7.7.18"/>
    </reaction>
</comment>
<keyword evidence="9" id="KW-0067">ATP-binding</keyword>
<evidence type="ECO:0000256" key="2">
    <source>
        <dbReference type="ARBA" id="ARBA00005019"/>
    </source>
</evidence>
<comment type="subcellular location">
    <subcellularLocation>
        <location evidence="12">Cytoplasm</location>
    </subcellularLocation>
</comment>
<dbReference type="SUPFAM" id="SSF81301">
    <property type="entry name" value="Nucleotidyltransferase"/>
    <property type="match status" value="1"/>
</dbReference>
<dbReference type="KEGG" id="wsu:WS0670"/>
<evidence type="ECO:0000313" key="15">
    <source>
        <dbReference type="Proteomes" id="UP000000422"/>
    </source>
</evidence>
<keyword evidence="12" id="KW-0963">Cytoplasm</keyword>
<dbReference type="STRING" id="273121.WS0670"/>
<comment type="similarity">
    <text evidence="4 12">Belongs to the Iojap/RsfS family.</text>
</comment>
<keyword evidence="7" id="KW-0548">Nucleotidyltransferase</keyword>